<name>A0AAN4ZFP6_9BILA</name>
<evidence type="ECO:0000313" key="1">
    <source>
        <dbReference type="EMBL" id="GMR37002.1"/>
    </source>
</evidence>
<comment type="caution">
    <text evidence="1">The sequence shown here is derived from an EMBL/GenBank/DDBJ whole genome shotgun (WGS) entry which is preliminary data.</text>
</comment>
<gene>
    <name evidence="1" type="ORF">PMAYCL1PPCAC_07197</name>
</gene>
<accession>A0AAN4ZFP6</accession>
<dbReference type="Proteomes" id="UP001328107">
    <property type="component" value="Unassembled WGS sequence"/>
</dbReference>
<sequence length="94" mass="10719">MGFWDQSSELSYYHPIDGDCIHSYRSFSLILPDLFPNLIKVGFPFDLVMRGSPPFITIGITASYESTSPIWYALSMGEARARVARRTKKRTINL</sequence>
<keyword evidence="2" id="KW-1185">Reference proteome</keyword>
<evidence type="ECO:0000313" key="2">
    <source>
        <dbReference type="Proteomes" id="UP001328107"/>
    </source>
</evidence>
<organism evidence="1 2">
    <name type="scientific">Pristionchus mayeri</name>
    <dbReference type="NCBI Taxonomy" id="1317129"/>
    <lineage>
        <taxon>Eukaryota</taxon>
        <taxon>Metazoa</taxon>
        <taxon>Ecdysozoa</taxon>
        <taxon>Nematoda</taxon>
        <taxon>Chromadorea</taxon>
        <taxon>Rhabditida</taxon>
        <taxon>Rhabditina</taxon>
        <taxon>Diplogasteromorpha</taxon>
        <taxon>Diplogasteroidea</taxon>
        <taxon>Neodiplogasteridae</taxon>
        <taxon>Pristionchus</taxon>
    </lineage>
</organism>
<proteinExistence type="predicted"/>
<reference evidence="2" key="1">
    <citation type="submission" date="2022-10" db="EMBL/GenBank/DDBJ databases">
        <title>Genome assembly of Pristionchus species.</title>
        <authorList>
            <person name="Yoshida K."/>
            <person name="Sommer R.J."/>
        </authorList>
    </citation>
    <scope>NUCLEOTIDE SEQUENCE [LARGE SCALE GENOMIC DNA]</scope>
    <source>
        <strain evidence="2">RS5460</strain>
    </source>
</reference>
<dbReference type="AlphaFoldDB" id="A0AAN4ZFP6"/>
<dbReference type="EMBL" id="BTRK01000002">
    <property type="protein sequence ID" value="GMR37002.1"/>
    <property type="molecule type" value="Genomic_DNA"/>
</dbReference>
<protein>
    <submittedName>
        <fullName evidence="1">Uncharacterized protein</fullName>
    </submittedName>
</protein>